<sequence>MDREQHGGWVYIMANRYHGTIYVGVTSHLAARVLQHRNGEGSDFCIRYGLNRLVWAERGPDMRACIAQEKRIKRWQRAWKFELIEAANPDWRDLYEELAMR</sequence>
<dbReference type="Gene3D" id="3.40.1440.10">
    <property type="entry name" value="GIY-YIG endonuclease"/>
    <property type="match status" value="1"/>
</dbReference>
<keyword evidence="4" id="KW-1185">Reference proteome</keyword>
<gene>
    <name evidence="3" type="ORF">FJQ54_09685</name>
</gene>
<dbReference type="InterPro" id="IPR035901">
    <property type="entry name" value="GIY-YIG_endonuc_sf"/>
</dbReference>
<organism evidence="3 4">
    <name type="scientific">Sandaracinobacter neustonicus</name>
    <dbReference type="NCBI Taxonomy" id="1715348"/>
    <lineage>
        <taxon>Bacteria</taxon>
        <taxon>Pseudomonadati</taxon>
        <taxon>Pseudomonadota</taxon>
        <taxon>Alphaproteobacteria</taxon>
        <taxon>Sphingomonadales</taxon>
        <taxon>Sphingosinicellaceae</taxon>
        <taxon>Sandaracinobacter</taxon>
    </lineage>
</organism>
<name>A0A501XLI0_9SPHN</name>
<dbReference type="RefSeq" id="WP_140928211.1">
    <property type="nucleotide sequence ID" value="NZ_VFSU01000024.1"/>
</dbReference>
<dbReference type="InterPro" id="IPR050190">
    <property type="entry name" value="UPF0213_domain"/>
</dbReference>
<comment type="caution">
    <text evidence="3">The sequence shown here is derived from an EMBL/GenBank/DDBJ whole genome shotgun (WGS) entry which is preliminary data.</text>
</comment>
<dbReference type="PANTHER" id="PTHR34477">
    <property type="entry name" value="UPF0213 PROTEIN YHBQ"/>
    <property type="match status" value="1"/>
</dbReference>
<dbReference type="CDD" id="cd10448">
    <property type="entry name" value="GIY-YIG_unchar_3"/>
    <property type="match status" value="1"/>
</dbReference>
<dbReference type="Pfam" id="PF01541">
    <property type="entry name" value="GIY-YIG"/>
    <property type="match status" value="1"/>
</dbReference>
<dbReference type="OrthoDB" id="287318at2"/>
<dbReference type="PROSITE" id="PS50164">
    <property type="entry name" value="GIY_YIG"/>
    <property type="match status" value="1"/>
</dbReference>
<dbReference type="PANTHER" id="PTHR34477:SF5">
    <property type="entry name" value="BSL5627 PROTEIN"/>
    <property type="match status" value="1"/>
</dbReference>
<proteinExistence type="inferred from homology"/>
<feature type="domain" description="GIY-YIG" evidence="2">
    <location>
        <begin position="6"/>
        <end position="83"/>
    </location>
</feature>
<evidence type="ECO:0000313" key="4">
    <source>
        <dbReference type="Proteomes" id="UP000319897"/>
    </source>
</evidence>
<dbReference type="AlphaFoldDB" id="A0A501XLI0"/>
<dbReference type="Proteomes" id="UP000319897">
    <property type="component" value="Unassembled WGS sequence"/>
</dbReference>
<comment type="similarity">
    <text evidence="1">Belongs to the UPF0213 family.</text>
</comment>
<evidence type="ECO:0000259" key="2">
    <source>
        <dbReference type="PROSITE" id="PS50164"/>
    </source>
</evidence>
<evidence type="ECO:0000313" key="3">
    <source>
        <dbReference type="EMBL" id="TPE61153.1"/>
    </source>
</evidence>
<dbReference type="SUPFAM" id="SSF82771">
    <property type="entry name" value="GIY-YIG endonuclease"/>
    <property type="match status" value="1"/>
</dbReference>
<accession>A0A501XLI0</accession>
<dbReference type="EMBL" id="VFSU01000024">
    <property type="protein sequence ID" value="TPE61153.1"/>
    <property type="molecule type" value="Genomic_DNA"/>
</dbReference>
<dbReference type="InterPro" id="IPR000305">
    <property type="entry name" value="GIY-YIG_endonuc"/>
</dbReference>
<evidence type="ECO:0000256" key="1">
    <source>
        <dbReference type="ARBA" id="ARBA00007435"/>
    </source>
</evidence>
<protein>
    <submittedName>
        <fullName evidence="3">GIY-YIG nuclease family protein</fullName>
    </submittedName>
</protein>
<reference evidence="3 4" key="1">
    <citation type="submission" date="2019-06" db="EMBL/GenBank/DDBJ databases">
        <authorList>
            <person name="Lee I."/>
            <person name="Jang G.I."/>
            <person name="Hwang C.Y."/>
        </authorList>
    </citation>
    <scope>NUCLEOTIDE SEQUENCE [LARGE SCALE GENOMIC DNA]</scope>
    <source>
        <strain evidence="3 4">PAMC 28131</strain>
    </source>
</reference>